<feature type="domain" description="Metallo-beta-lactamase" evidence="7">
    <location>
        <begin position="512"/>
        <end position="714"/>
    </location>
</feature>
<feature type="transmembrane region" description="Helical" evidence="6">
    <location>
        <begin position="392"/>
        <end position="413"/>
    </location>
</feature>
<keyword evidence="9" id="KW-1185">Reference proteome</keyword>
<protein>
    <submittedName>
        <fullName evidence="8">DNA internalization-related competence protein ComEC/Rec2</fullName>
    </submittedName>
</protein>
<name>A0A9W5TTW2_9BACI</name>
<feature type="transmembrane region" description="Helical" evidence="6">
    <location>
        <begin position="356"/>
        <end position="380"/>
    </location>
</feature>
<sequence length="761" mass="86309">MKGYWHFPAISVAICVVVIIFQDKSLITGFILWLLMLYVFKRLGKIPIMVSLVLFFFFYTFIPVLTPIESPPASETATYSGTIAGSINKTPKKVDFVLHDDSSKAKLLVVYFPDKTDNLIDKHVKDWRHGATCQLHGKLELPDSSTNPGQFDYQRYLLTKGITYQVVLHSPDDISCTGATKMALFYDMRTKLIQYIRHEVSPETAAWLTALVLGDDSSINEDTITLFQRWGLSHILAISGLHVGLIVALVYFMLIKLNILTKEKAQWVMLFFLPLYAIIAGGEPSVWRACVMVMLFIILQKLKLRYSITDALSIVFLLLILSDKYIVYHIGFQLSFLVTFGLLLSRRLLLQTESSLYQLLYISFVSQMMIFPLQIAYFYTFHPLSILLNLMVVPYFSFFVIPFMFLMLVLLPISGFFTTVLDTLFSKIQTIFIFVMQAIDHHFYYPLTVGSISITGAILYLVLFFVFMKQLQKKRLWRSFSYGCLITLFIIGTTLKPYFNSAGSVTMLDIGQGDAFVIELPYRKGVVMVDAGAKVNFGDEKLSDKNYRQIIKPYLLSRGISKIDAIFLSHEDIDHVGSVPFMIEDIDVGKVIISEYFPLPDNLRIDWKRNGTEIKQLEQGQTITIGNQVFSVVSPVVNRNSANANSLVLYTELGGLSWLFTGDIDADVERELIAENADLTVDVLKVAHHGSKTSTEQSFLKSIDPTYGLISVGRNNSYGHPAEEVLQRMETAGVFLFRTDSDGAVTFRFKDNRGTFFKYLP</sequence>
<dbReference type="InterPro" id="IPR004477">
    <property type="entry name" value="ComEC_N"/>
</dbReference>
<evidence type="ECO:0000256" key="4">
    <source>
        <dbReference type="ARBA" id="ARBA00022989"/>
    </source>
</evidence>
<dbReference type="SMART" id="SM00849">
    <property type="entry name" value="Lactamase_B"/>
    <property type="match status" value="1"/>
</dbReference>
<keyword evidence="5 6" id="KW-0472">Membrane</keyword>
<dbReference type="PANTHER" id="PTHR30619">
    <property type="entry name" value="DNA INTERNALIZATION/COMPETENCE PROTEIN COMEC/REC2"/>
    <property type="match status" value="1"/>
</dbReference>
<dbReference type="InterPro" id="IPR035681">
    <property type="entry name" value="ComA-like_MBL"/>
</dbReference>
<evidence type="ECO:0000256" key="6">
    <source>
        <dbReference type="SAM" id="Phobius"/>
    </source>
</evidence>
<dbReference type="Pfam" id="PF13567">
    <property type="entry name" value="DUF4131"/>
    <property type="match status" value="1"/>
</dbReference>
<feature type="transmembrane region" description="Helical" evidence="6">
    <location>
        <begin position="46"/>
        <end position="65"/>
    </location>
</feature>
<feature type="transmembrane region" description="Helical" evidence="6">
    <location>
        <begin position="445"/>
        <end position="468"/>
    </location>
</feature>
<feature type="transmembrane region" description="Helical" evidence="6">
    <location>
        <begin position="304"/>
        <end position="320"/>
    </location>
</feature>
<evidence type="ECO:0000256" key="2">
    <source>
        <dbReference type="ARBA" id="ARBA00022475"/>
    </source>
</evidence>
<dbReference type="SUPFAM" id="SSF56281">
    <property type="entry name" value="Metallo-hydrolase/oxidoreductase"/>
    <property type="match status" value="1"/>
</dbReference>
<keyword evidence="4 6" id="KW-1133">Transmembrane helix</keyword>
<feature type="transmembrane region" description="Helical" evidence="6">
    <location>
        <begin position="420"/>
        <end position="439"/>
    </location>
</feature>
<dbReference type="InterPro" id="IPR052159">
    <property type="entry name" value="Competence_DNA_uptake"/>
</dbReference>
<keyword evidence="2" id="KW-1003">Cell membrane</keyword>
<reference evidence="8" key="2">
    <citation type="submission" date="2020-09" db="EMBL/GenBank/DDBJ databases">
        <authorList>
            <person name="Sun Q."/>
            <person name="Zhou Y."/>
        </authorList>
    </citation>
    <scope>NUCLEOTIDE SEQUENCE</scope>
    <source>
        <strain evidence="8">CGMCC 1.15454</strain>
    </source>
</reference>
<dbReference type="InterPro" id="IPR004797">
    <property type="entry name" value="Competence_ComEC/Rec2"/>
</dbReference>
<dbReference type="Pfam" id="PF03772">
    <property type="entry name" value="Competence"/>
    <property type="match status" value="1"/>
</dbReference>
<comment type="subcellular location">
    <subcellularLocation>
        <location evidence="1">Cell membrane</location>
        <topology evidence="1">Multi-pass membrane protein</topology>
    </subcellularLocation>
</comment>
<organism evidence="8 9">
    <name type="scientific">Lentibacillus populi</name>
    <dbReference type="NCBI Taxonomy" id="1827502"/>
    <lineage>
        <taxon>Bacteria</taxon>
        <taxon>Bacillati</taxon>
        <taxon>Bacillota</taxon>
        <taxon>Bacilli</taxon>
        <taxon>Bacillales</taxon>
        <taxon>Bacillaceae</taxon>
        <taxon>Lentibacillus</taxon>
    </lineage>
</organism>
<feature type="transmembrane region" description="Helical" evidence="6">
    <location>
        <begin position="12"/>
        <end position="40"/>
    </location>
</feature>
<dbReference type="InterPro" id="IPR036866">
    <property type="entry name" value="RibonucZ/Hydroxyglut_hydro"/>
</dbReference>
<reference evidence="8" key="1">
    <citation type="journal article" date="2014" name="Int. J. Syst. Evol. Microbiol.">
        <title>Complete genome sequence of Corynebacterium casei LMG S-19264T (=DSM 44701T), isolated from a smear-ripened cheese.</title>
        <authorList>
            <consortium name="US DOE Joint Genome Institute (JGI-PGF)"/>
            <person name="Walter F."/>
            <person name="Albersmeier A."/>
            <person name="Kalinowski J."/>
            <person name="Ruckert C."/>
        </authorList>
    </citation>
    <scope>NUCLEOTIDE SEQUENCE</scope>
    <source>
        <strain evidence="8">CGMCC 1.15454</strain>
    </source>
</reference>
<feature type="transmembrane region" description="Helical" evidence="6">
    <location>
        <begin position="267"/>
        <end position="297"/>
    </location>
</feature>
<evidence type="ECO:0000256" key="5">
    <source>
        <dbReference type="ARBA" id="ARBA00023136"/>
    </source>
</evidence>
<feature type="transmembrane region" description="Helical" evidence="6">
    <location>
        <begin position="326"/>
        <end position="344"/>
    </location>
</feature>
<dbReference type="EMBL" id="BMJD01000001">
    <property type="protein sequence ID" value="GGB28899.1"/>
    <property type="molecule type" value="Genomic_DNA"/>
</dbReference>
<proteinExistence type="predicted"/>
<dbReference type="AlphaFoldDB" id="A0A9W5TTW2"/>
<dbReference type="NCBIfam" id="TIGR00360">
    <property type="entry name" value="ComEC_N-term"/>
    <property type="match status" value="1"/>
</dbReference>
<dbReference type="Pfam" id="PF00753">
    <property type="entry name" value="Lactamase_B"/>
    <property type="match status" value="1"/>
</dbReference>
<keyword evidence="3 6" id="KW-0812">Transmembrane</keyword>
<dbReference type="NCBIfam" id="TIGR00361">
    <property type="entry name" value="ComEC_Rec2"/>
    <property type="match status" value="1"/>
</dbReference>
<feature type="transmembrane region" description="Helical" evidence="6">
    <location>
        <begin position="235"/>
        <end position="255"/>
    </location>
</feature>
<evidence type="ECO:0000313" key="9">
    <source>
        <dbReference type="Proteomes" id="UP000621492"/>
    </source>
</evidence>
<dbReference type="CDD" id="cd07731">
    <property type="entry name" value="ComA-like_MBL-fold"/>
    <property type="match status" value="1"/>
</dbReference>
<gene>
    <name evidence="8" type="primary">comEC</name>
    <name evidence="8" type="ORF">GCM10011409_02740</name>
</gene>
<evidence type="ECO:0000313" key="8">
    <source>
        <dbReference type="EMBL" id="GGB28899.1"/>
    </source>
</evidence>
<feature type="transmembrane region" description="Helical" evidence="6">
    <location>
        <begin position="480"/>
        <end position="499"/>
    </location>
</feature>
<evidence type="ECO:0000259" key="7">
    <source>
        <dbReference type="SMART" id="SM00849"/>
    </source>
</evidence>
<dbReference type="Gene3D" id="3.60.15.10">
    <property type="entry name" value="Ribonuclease Z/Hydroxyacylglutathione hydrolase-like"/>
    <property type="match status" value="1"/>
</dbReference>
<dbReference type="Proteomes" id="UP000621492">
    <property type="component" value="Unassembled WGS sequence"/>
</dbReference>
<dbReference type="GO" id="GO:0030420">
    <property type="term" value="P:establishment of competence for transformation"/>
    <property type="evidence" value="ECO:0007669"/>
    <property type="project" value="InterPro"/>
</dbReference>
<evidence type="ECO:0000256" key="1">
    <source>
        <dbReference type="ARBA" id="ARBA00004651"/>
    </source>
</evidence>
<comment type="caution">
    <text evidence="8">The sequence shown here is derived from an EMBL/GenBank/DDBJ whole genome shotgun (WGS) entry which is preliminary data.</text>
</comment>
<dbReference type="InterPro" id="IPR025405">
    <property type="entry name" value="DUF4131"/>
</dbReference>
<dbReference type="RefSeq" id="WP_188724574.1">
    <property type="nucleotide sequence ID" value="NZ_BMJD01000001.1"/>
</dbReference>
<dbReference type="GO" id="GO:0005886">
    <property type="term" value="C:plasma membrane"/>
    <property type="evidence" value="ECO:0007669"/>
    <property type="project" value="UniProtKB-SubCell"/>
</dbReference>
<evidence type="ECO:0000256" key="3">
    <source>
        <dbReference type="ARBA" id="ARBA00022692"/>
    </source>
</evidence>
<accession>A0A9W5TTW2</accession>
<dbReference type="InterPro" id="IPR001279">
    <property type="entry name" value="Metallo-B-lactamas"/>
</dbReference>
<dbReference type="PANTHER" id="PTHR30619:SF1">
    <property type="entry name" value="RECOMBINATION PROTEIN 2"/>
    <property type="match status" value="1"/>
</dbReference>